<dbReference type="Gene3D" id="1.25.40.10">
    <property type="entry name" value="Tetratricopeptide repeat domain"/>
    <property type="match status" value="1"/>
</dbReference>
<dbReference type="SUPFAM" id="SSF81901">
    <property type="entry name" value="HCP-like"/>
    <property type="match status" value="1"/>
</dbReference>
<dbReference type="AlphaFoldDB" id="A0A923N1P1"/>
<dbReference type="InterPro" id="IPR011990">
    <property type="entry name" value="TPR-like_helical_dom_sf"/>
</dbReference>
<comment type="caution">
    <text evidence="1">The sequence shown here is derived from an EMBL/GenBank/DDBJ whole genome shotgun (WGS) entry which is preliminary data.</text>
</comment>
<dbReference type="RefSeq" id="WP_187020619.1">
    <property type="nucleotide sequence ID" value="NZ_JACRUK010000050.1"/>
</dbReference>
<proteinExistence type="predicted"/>
<evidence type="ECO:0000313" key="1">
    <source>
        <dbReference type="EMBL" id="MBC5845694.1"/>
    </source>
</evidence>
<organism evidence="1 2">
    <name type="scientific">Flavobacterium muglaense</name>
    <dbReference type="NCBI Taxonomy" id="2764716"/>
    <lineage>
        <taxon>Bacteria</taxon>
        <taxon>Pseudomonadati</taxon>
        <taxon>Bacteroidota</taxon>
        <taxon>Flavobacteriia</taxon>
        <taxon>Flavobacteriales</taxon>
        <taxon>Flavobacteriaceae</taxon>
        <taxon>Flavobacterium</taxon>
    </lineage>
</organism>
<dbReference type="EMBL" id="JACRUL010000048">
    <property type="protein sequence ID" value="MBC5845694.1"/>
    <property type="molecule type" value="Genomic_DNA"/>
</dbReference>
<keyword evidence="2" id="KW-1185">Reference proteome</keyword>
<evidence type="ECO:0000313" key="2">
    <source>
        <dbReference type="Proteomes" id="UP000641454"/>
    </source>
</evidence>
<name>A0A923N1P1_9FLAO</name>
<accession>A0A923N1P1</accession>
<evidence type="ECO:0008006" key="3">
    <source>
        <dbReference type="Google" id="ProtNLM"/>
    </source>
</evidence>
<gene>
    <name evidence="1" type="ORF">H8R25_14780</name>
</gene>
<reference evidence="1 2" key="1">
    <citation type="submission" date="2020-08" db="EMBL/GenBank/DDBJ databases">
        <title>Description of novel Flavobacterium F-392 isolate.</title>
        <authorList>
            <person name="Saticioglu I.B."/>
            <person name="Duman M."/>
            <person name="Altun S."/>
        </authorList>
    </citation>
    <scope>NUCLEOTIDE SEQUENCE [LARGE SCALE GENOMIC DNA]</scope>
    <source>
        <strain evidence="1 2">F-392</strain>
    </source>
</reference>
<sequence>MIKRFSNKLLLAFSGVLLLAYGVIYACGADFYADWYHQSNSSFTPEAFVDESYAPLFLSGDIFYGIGFDNQHNSRFNDEITNDWETYLKGKMKAETVKYFLIDKSEKAVDELADYYRTKKENPSSAKWKAVIDLKNPKVVAFLKFLNLAKKVETASVIDRSWEYEAAEAVGFSDKVTIASIENEYATAKDVFMKNRYWFQLMKAYFYNGNQQKAFDFFEKTASLVQKNTLYYRALGYCAGMHYKNKEYALSNYMYSIIFDKCPQMRVVAAYSFHPQEEKDWNESLAFAKTNQEKAALWAIHGYYGDESNAIAKIVELDPGSKHLDYLLTRLINHQENEVNDATYLYGKVQKGQDAKVAMAQALELVKKIAALKSTSKPYLWSIALGYLHTLNGNYKEADAVFESVASQLPKTELAKSQLRLLQFVNNLYKIKVINHVTEKTILKDLRWLYNEVPEHKIENFRFYSATNASKSYLSKLYKAQGMDVMAELFLADVNFYDDAHKLKAMKAFLSKENKTEIEKIAVGVYGIKLAEIYGFEAVKATYANKISEAIQLMGQSDSIQFSVFLGNPFNGNIKDCHDCEHAAYQKRKFTQMEFLSIVKEMQDKLGKNEDVYNNSLLLGNAFYNISHFGNARVFYESNIAGYGSSPYDFRTPIKKMIVNSELPRMYYKKAFEAAATREQKAKCVYLLAKCDRNDFYNKMFYFNESGYYDRYRSNVNFLAWNGFRILQKEYKNTAYYKEVILECGFFDSYVKAL</sequence>
<dbReference type="PROSITE" id="PS51257">
    <property type="entry name" value="PROKAR_LIPOPROTEIN"/>
    <property type="match status" value="1"/>
</dbReference>
<protein>
    <recommendedName>
        <fullName evidence="3">Tetratricopeptide repeat protein</fullName>
    </recommendedName>
</protein>
<dbReference type="Proteomes" id="UP000641454">
    <property type="component" value="Unassembled WGS sequence"/>
</dbReference>